<dbReference type="Proteomes" id="UP000299102">
    <property type="component" value="Unassembled WGS sequence"/>
</dbReference>
<gene>
    <name evidence="1" type="ORF">EVAR_43816_1</name>
</gene>
<reference evidence="1 2" key="1">
    <citation type="journal article" date="2019" name="Commun. Biol.">
        <title>The bagworm genome reveals a unique fibroin gene that provides high tensile strength.</title>
        <authorList>
            <person name="Kono N."/>
            <person name="Nakamura H."/>
            <person name="Ohtoshi R."/>
            <person name="Tomita M."/>
            <person name="Numata K."/>
            <person name="Arakawa K."/>
        </authorList>
    </citation>
    <scope>NUCLEOTIDE SEQUENCE [LARGE SCALE GENOMIC DNA]</scope>
</reference>
<evidence type="ECO:0000313" key="1">
    <source>
        <dbReference type="EMBL" id="GBP56054.1"/>
    </source>
</evidence>
<sequence length="190" mass="20750">MWQGVLASAPAPHRLPYLNSFVPHDLSLFHPRDALYYASRLPCALQQLTRSMRYDADAMQLLSRAKSGNKEAKVIHEIDEQSAWQSSRWPRASRGAGAGAAVTARGLLTGRLVSMKGIEPAVAAHPVGRAWQSRCGIKSTSKVKPCRDADEGGKHLEFGCWSSTGTTGTRLVTHRSEFSIIPPSYSTYAV</sequence>
<dbReference type="AlphaFoldDB" id="A0A4C1X120"/>
<proteinExistence type="predicted"/>
<dbReference type="EMBL" id="BGZK01000684">
    <property type="protein sequence ID" value="GBP56054.1"/>
    <property type="molecule type" value="Genomic_DNA"/>
</dbReference>
<accession>A0A4C1X120</accession>
<comment type="caution">
    <text evidence="1">The sequence shown here is derived from an EMBL/GenBank/DDBJ whole genome shotgun (WGS) entry which is preliminary data.</text>
</comment>
<protein>
    <submittedName>
        <fullName evidence="1">Uncharacterized protein</fullName>
    </submittedName>
</protein>
<name>A0A4C1X120_EUMVA</name>
<evidence type="ECO:0000313" key="2">
    <source>
        <dbReference type="Proteomes" id="UP000299102"/>
    </source>
</evidence>
<organism evidence="1 2">
    <name type="scientific">Eumeta variegata</name>
    <name type="common">Bagworm moth</name>
    <name type="synonym">Eumeta japonica</name>
    <dbReference type="NCBI Taxonomy" id="151549"/>
    <lineage>
        <taxon>Eukaryota</taxon>
        <taxon>Metazoa</taxon>
        <taxon>Ecdysozoa</taxon>
        <taxon>Arthropoda</taxon>
        <taxon>Hexapoda</taxon>
        <taxon>Insecta</taxon>
        <taxon>Pterygota</taxon>
        <taxon>Neoptera</taxon>
        <taxon>Endopterygota</taxon>
        <taxon>Lepidoptera</taxon>
        <taxon>Glossata</taxon>
        <taxon>Ditrysia</taxon>
        <taxon>Tineoidea</taxon>
        <taxon>Psychidae</taxon>
        <taxon>Oiketicinae</taxon>
        <taxon>Eumeta</taxon>
    </lineage>
</organism>
<keyword evidence="2" id="KW-1185">Reference proteome</keyword>